<accession>A0A3A9AFA8</accession>
<dbReference type="OrthoDB" id="9788195at2"/>
<dbReference type="Pfam" id="PF06182">
    <property type="entry name" value="ABC2_membrane_6"/>
    <property type="match status" value="1"/>
</dbReference>
<feature type="transmembrane region" description="Helical" evidence="1">
    <location>
        <begin position="232"/>
        <end position="252"/>
    </location>
</feature>
<protein>
    <recommendedName>
        <fullName evidence="4">ABC transporter permease</fullName>
    </recommendedName>
</protein>
<proteinExistence type="predicted"/>
<dbReference type="AlphaFoldDB" id="A0A3A9AFA8"/>
<feature type="transmembrane region" description="Helical" evidence="1">
    <location>
        <begin position="200"/>
        <end position="220"/>
    </location>
</feature>
<keyword evidence="3" id="KW-1185">Reference proteome</keyword>
<reference evidence="2 3" key="1">
    <citation type="submission" date="2018-09" db="EMBL/GenBank/DDBJ databases">
        <title>Murine metabolic-syndrome-specific gut microbial biobank.</title>
        <authorList>
            <person name="Liu C."/>
        </authorList>
    </citation>
    <scope>NUCLEOTIDE SEQUENCE [LARGE SCALE GENOMIC DNA]</scope>
    <source>
        <strain evidence="2 3">0.1xD8-82</strain>
    </source>
</reference>
<dbReference type="PANTHER" id="PTHR36833:SF1">
    <property type="entry name" value="INTEGRAL MEMBRANE TRANSPORT PROTEIN"/>
    <property type="match status" value="1"/>
</dbReference>
<dbReference type="RefSeq" id="WP_120471402.1">
    <property type="nucleotide sequence ID" value="NZ_CATAJS010000092.1"/>
</dbReference>
<feature type="transmembrane region" description="Helical" evidence="1">
    <location>
        <begin position="25"/>
        <end position="50"/>
    </location>
</feature>
<feature type="transmembrane region" description="Helical" evidence="1">
    <location>
        <begin position="62"/>
        <end position="82"/>
    </location>
</feature>
<dbReference type="Proteomes" id="UP000280696">
    <property type="component" value="Unassembled WGS sequence"/>
</dbReference>
<evidence type="ECO:0000256" key="1">
    <source>
        <dbReference type="SAM" id="Phobius"/>
    </source>
</evidence>
<keyword evidence="1" id="KW-0472">Membrane</keyword>
<comment type="caution">
    <text evidence="2">The sequence shown here is derived from an EMBL/GenBank/DDBJ whole genome shotgun (WGS) entry which is preliminary data.</text>
</comment>
<feature type="transmembrane region" description="Helical" evidence="1">
    <location>
        <begin position="113"/>
        <end position="132"/>
    </location>
</feature>
<evidence type="ECO:0000313" key="2">
    <source>
        <dbReference type="EMBL" id="RKI89754.1"/>
    </source>
</evidence>
<name>A0A3A9AFA8_9FIRM</name>
<dbReference type="PANTHER" id="PTHR36833">
    <property type="entry name" value="SLR0610 PROTEIN-RELATED"/>
    <property type="match status" value="1"/>
</dbReference>
<feature type="transmembrane region" description="Helical" evidence="1">
    <location>
        <begin position="144"/>
        <end position="164"/>
    </location>
</feature>
<keyword evidence="1" id="KW-0812">Transmembrane</keyword>
<evidence type="ECO:0008006" key="4">
    <source>
        <dbReference type="Google" id="ProtNLM"/>
    </source>
</evidence>
<dbReference type="InterPro" id="IPR010390">
    <property type="entry name" value="ABC-2_transporter-like"/>
</dbReference>
<organism evidence="2 3">
    <name type="scientific">Parablautia intestinalis</name>
    <dbReference type="NCBI Taxonomy" id="2320100"/>
    <lineage>
        <taxon>Bacteria</taxon>
        <taxon>Bacillati</taxon>
        <taxon>Bacillota</taxon>
        <taxon>Clostridia</taxon>
        <taxon>Lachnospirales</taxon>
        <taxon>Lachnospiraceae</taxon>
        <taxon>Parablautia</taxon>
    </lineage>
</organism>
<evidence type="ECO:0000313" key="3">
    <source>
        <dbReference type="Proteomes" id="UP000280696"/>
    </source>
</evidence>
<dbReference type="EMBL" id="RAYQ01000019">
    <property type="protein sequence ID" value="RKI89754.1"/>
    <property type="molecule type" value="Genomic_DNA"/>
</dbReference>
<gene>
    <name evidence="2" type="ORF">D7V94_16315</name>
</gene>
<sequence>MRNIWLYGQFLRVAVLGKAQYKADFFVGIASVLVLNAVNLSLIGILVYNFDTLGNWGIWDLMFLYSFWMLSRGIYGVFFWHLSDLEEMIVSGNFDAYLVRPASPFLQFIGKEISYTGVGDFLVGVLGFLLAAAQLKLKWQAGEWVYFVICVLSGALIQMAVNWIGASLCFWTTRSHAAMSIVERFIVLMQQYPANIFGKYFQIFVTCFLPVAFINYYPSVVLLNKAEGGTSFWQYLSPVVSLVLLFVGALVWTRGVKRYAGTGN</sequence>
<keyword evidence="1" id="KW-1133">Transmembrane helix</keyword>